<sequence>METSSRPRLVAASQALELEHLQSLIRSRDIQSQRTEENLLALLRESRSENDRLIKENRELKQNLEDFHSEKNAHANSDKDTICFLRSRISSLEEEREVLLDKIVVEKKNYFRARGQRDSYSQTTDLGGIHADSIDEIRCFLSLEQSLKSAAENEAAVRATNIATLQDQLQRRIETEVLRLQSEQEAYAHMLFEIHPKRESLLDKSKVSSLQVANSRPLHQQEDEMLNLRRRLNDLQGRHQRSELGEIQVAGMLQHSSVLQRMLQSASKAGR</sequence>
<keyword evidence="3" id="KW-1185">Reference proteome</keyword>
<dbReference type="VEuPathDB" id="TriTrypDB:BSAL_68190"/>
<keyword evidence="1" id="KW-0175">Coiled coil</keyword>
<dbReference type="Proteomes" id="UP000051952">
    <property type="component" value="Unassembled WGS sequence"/>
</dbReference>
<evidence type="ECO:0000313" key="3">
    <source>
        <dbReference type="Proteomes" id="UP000051952"/>
    </source>
</evidence>
<reference evidence="3" key="1">
    <citation type="submission" date="2015-09" db="EMBL/GenBank/DDBJ databases">
        <authorList>
            <consortium name="Pathogen Informatics"/>
        </authorList>
    </citation>
    <scope>NUCLEOTIDE SEQUENCE [LARGE SCALE GENOMIC DNA]</scope>
    <source>
        <strain evidence="3">Lake Konstanz</strain>
    </source>
</reference>
<protein>
    <submittedName>
        <fullName evidence="2">Uncharacterized protein</fullName>
    </submittedName>
</protein>
<proteinExistence type="predicted"/>
<evidence type="ECO:0000313" key="2">
    <source>
        <dbReference type="EMBL" id="CUF97005.1"/>
    </source>
</evidence>
<organism evidence="2 3">
    <name type="scientific">Bodo saltans</name>
    <name type="common">Flagellated protozoan</name>
    <dbReference type="NCBI Taxonomy" id="75058"/>
    <lineage>
        <taxon>Eukaryota</taxon>
        <taxon>Discoba</taxon>
        <taxon>Euglenozoa</taxon>
        <taxon>Kinetoplastea</taxon>
        <taxon>Metakinetoplastina</taxon>
        <taxon>Eubodonida</taxon>
        <taxon>Bodonidae</taxon>
        <taxon>Bodo</taxon>
    </lineage>
</organism>
<dbReference type="EMBL" id="CYKH01000466">
    <property type="protein sequence ID" value="CUF97005.1"/>
    <property type="molecule type" value="Genomic_DNA"/>
</dbReference>
<name>A0A0S4J0C8_BODSA</name>
<gene>
    <name evidence="2" type="ORF">BSAL_68190</name>
</gene>
<evidence type="ECO:0000256" key="1">
    <source>
        <dbReference type="SAM" id="Coils"/>
    </source>
</evidence>
<dbReference type="AlphaFoldDB" id="A0A0S4J0C8"/>
<accession>A0A0S4J0C8</accession>
<feature type="coiled-coil region" evidence="1">
    <location>
        <begin position="36"/>
        <end position="109"/>
    </location>
</feature>